<evidence type="ECO:0008006" key="3">
    <source>
        <dbReference type="Google" id="ProtNLM"/>
    </source>
</evidence>
<proteinExistence type="predicted"/>
<keyword evidence="2" id="KW-1185">Reference proteome</keyword>
<dbReference type="SUPFAM" id="SSF52833">
    <property type="entry name" value="Thioredoxin-like"/>
    <property type="match status" value="1"/>
</dbReference>
<dbReference type="AlphaFoldDB" id="A0A6F8YQR8"/>
<dbReference type="Pfam" id="PF05988">
    <property type="entry name" value="DUF899"/>
    <property type="match status" value="1"/>
</dbReference>
<dbReference type="EMBL" id="AP022871">
    <property type="protein sequence ID" value="BCB88497.1"/>
    <property type="molecule type" value="Genomic_DNA"/>
</dbReference>
<protein>
    <recommendedName>
        <fullName evidence="3">Thioredoxin domain-containing protein</fullName>
    </recommendedName>
</protein>
<organism evidence="1 2">
    <name type="scientific">Phytohabitans suffuscus</name>
    <dbReference type="NCBI Taxonomy" id="624315"/>
    <lineage>
        <taxon>Bacteria</taxon>
        <taxon>Bacillati</taxon>
        <taxon>Actinomycetota</taxon>
        <taxon>Actinomycetes</taxon>
        <taxon>Micromonosporales</taxon>
        <taxon>Micromonosporaceae</taxon>
    </lineage>
</organism>
<dbReference type="InterPro" id="IPR010296">
    <property type="entry name" value="DUF899_thioredox"/>
</dbReference>
<dbReference type="KEGG" id="psuu:Psuf_058100"/>
<sequence length="238" mass="25515">MSDAGVVPMWPVGASEQYIAARLEVARAERALRDQVEAVAAARRELPEGALLADYALAEGPADLGADGPVRTARLSELFGGHDTLVVYHLMFAPEDSEACPMCSMWVDGFNGVASHLARHCGFAVVAKAPLPKLRAWAARRGWDRVRVLSSQGTSFGADLRAEHEDGAQRPMVSVFVRAGGGVRHFYSLPANLVDNSERGIDLLSPVWNILDLLPGGRGQWYAGNDYAGNDYAGGARA</sequence>
<reference evidence="1 2" key="1">
    <citation type="submission" date="2020-03" db="EMBL/GenBank/DDBJ databases">
        <title>Whole genome shotgun sequence of Phytohabitans suffuscus NBRC 105367.</title>
        <authorList>
            <person name="Komaki H."/>
            <person name="Tamura T."/>
        </authorList>
    </citation>
    <scope>NUCLEOTIDE SEQUENCE [LARGE SCALE GENOMIC DNA]</scope>
    <source>
        <strain evidence="1 2">NBRC 105367</strain>
    </source>
</reference>
<evidence type="ECO:0000313" key="1">
    <source>
        <dbReference type="EMBL" id="BCB88497.1"/>
    </source>
</evidence>
<gene>
    <name evidence="1" type="ORF">Psuf_058100</name>
</gene>
<dbReference type="Proteomes" id="UP000503011">
    <property type="component" value="Chromosome"/>
</dbReference>
<dbReference type="InterPro" id="IPR036249">
    <property type="entry name" value="Thioredoxin-like_sf"/>
</dbReference>
<name>A0A6F8YQR8_9ACTN</name>
<accession>A0A6F8YQR8</accession>
<reference evidence="1 2" key="2">
    <citation type="submission" date="2020-03" db="EMBL/GenBank/DDBJ databases">
        <authorList>
            <person name="Ichikawa N."/>
            <person name="Kimura A."/>
            <person name="Kitahashi Y."/>
            <person name="Uohara A."/>
        </authorList>
    </citation>
    <scope>NUCLEOTIDE SEQUENCE [LARGE SCALE GENOMIC DNA]</scope>
    <source>
        <strain evidence="1 2">NBRC 105367</strain>
    </source>
</reference>
<evidence type="ECO:0000313" key="2">
    <source>
        <dbReference type="Proteomes" id="UP000503011"/>
    </source>
</evidence>
<dbReference type="RefSeq" id="WP_197946008.1">
    <property type="nucleotide sequence ID" value="NZ_AP022871.1"/>
</dbReference>